<evidence type="ECO:0000256" key="9">
    <source>
        <dbReference type="ARBA" id="ARBA00022490"/>
    </source>
</evidence>
<feature type="compositionally biased region" description="Pro residues" evidence="19">
    <location>
        <begin position="943"/>
        <end position="955"/>
    </location>
</feature>
<feature type="region of interest" description="Disordered" evidence="19">
    <location>
        <begin position="537"/>
        <end position="666"/>
    </location>
</feature>
<feature type="compositionally biased region" description="Polar residues" evidence="19">
    <location>
        <begin position="754"/>
        <end position="766"/>
    </location>
</feature>
<dbReference type="Pfam" id="PF08226">
    <property type="entry name" value="DUF1720"/>
    <property type="match status" value="1"/>
</dbReference>
<evidence type="ECO:0000256" key="14">
    <source>
        <dbReference type="ARBA" id="ARBA00023136"/>
    </source>
</evidence>
<dbReference type="GO" id="GO:0005509">
    <property type="term" value="F:calcium ion binding"/>
    <property type="evidence" value="ECO:0007669"/>
    <property type="project" value="InterPro"/>
</dbReference>
<dbReference type="PROSITE" id="PS50222">
    <property type="entry name" value="EF_HAND_2"/>
    <property type="match status" value="1"/>
</dbReference>
<feature type="domain" description="SH3" evidence="20">
    <location>
        <begin position="1288"/>
        <end position="1346"/>
    </location>
</feature>
<dbReference type="SMART" id="SM00326">
    <property type="entry name" value="SH3"/>
    <property type="match status" value="2"/>
</dbReference>
<feature type="compositionally biased region" description="Pro residues" evidence="19">
    <location>
        <begin position="1078"/>
        <end position="1101"/>
    </location>
</feature>
<feature type="compositionally biased region" description="Basic and acidic residues" evidence="19">
    <location>
        <begin position="437"/>
        <end position="451"/>
    </location>
</feature>
<name>A0A2N5VNU3_9BASI</name>
<comment type="function">
    <text evidence="16">Component of the PAN1 actin cytoskeleton-regulatory complex required for the internalization of endosomes during actin-coupled endocytosis. The complex links the site of endocytosis to the cell membrane-associated actin cytoskeleton. Mediates uptake of external molecules and vacuolar degradation of plasma membrane proteins. Plays a role in the proper organization of the cell membrane-associated actin cytoskeleton and promotes its destabilization.</text>
</comment>
<feature type="region of interest" description="Disordered" evidence="19">
    <location>
        <begin position="690"/>
        <end position="790"/>
    </location>
</feature>
<feature type="domain" description="EH" evidence="21">
    <location>
        <begin position="281"/>
        <end position="370"/>
    </location>
</feature>
<dbReference type="Gene3D" id="2.30.30.40">
    <property type="entry name" value="SH3 Domains"/>
    <property type="match status" value="2"/>
</dbReference>
<dbReference type="EMBL" id="PGCI01000004">
    <property type="protein sequence ID" value="PLW51661.1"/>
    <property type="molecule type" value="Genomic_DNA"/>
</dbReference>
<dbReference type="PROSITE" id="PS51082">
    <property type="entry name" value="WH2"/>
    <property type="match status" value="1"/>
</dbReference>
<feature type="compositionally biased region" description="Basic and acidic residues" evidence="19">
    <location>
        <begin position="728"/>
        <end position="749"/>
    </location>
</feature>
<evidence type="ECO:0000256" key="17">
    <source>
        <dbReference type="PROSITE-ProRule" id="PRU00192"/>
    </source>
</evidence>
<dbReference type="GO" id="GO:0016197">
    <property type="term" value="P:endosomal transport"/>
    <property type="evidence" value="ECO:0007669"/>
    <property type="project" value="TreeGrafter"/>
</dbReference>
<evidence type="ECO:0000259" key="22">
    <source>
        <dbReference type="PROSITE" id="PS50222"/>
    </source>
</evidence>
<reference evidence="24 25" key="1">
    <citation type="submission" date="2017-11" db="EMBL/GenBank/DDBJ databases">
        <title>De novo assembly and phasing of dikaryotic genomes from two isolates of Puccinia coronata f. sp. avenae, the causal agent of oat crown rust.</title>
        <authorList>
            <person name="Miller M.E."/>
            <person name="Zhang Y."/>
            <person name="Omidvar V."/>
            <person name="Sperschneider J."/>
            <person name="Schwessinger B."/>
            <person name="Raley C."/>
            <person name="Palmer J.M."/>
            <person name="Garnica D."/>
            <person name="Upadhyaya N."/>
            <person name="Rathjen J."/>
            <person name="Taylor J.M."/>
            <person name="Park R.F."/>
            <person name="Dodds P.N."/>
            <person name="Hirsch C.D."/>
            <person name="Kianian S.F."/>
            <person name="Figueroa M."/>
        </authorList>
    </citation>
    <scope>NUCLEOTIDE SEQUENCE [LARGE SCALE GENOMIC DNA]</scope>
    <source>
        <strain evidence="24">12SD80</strain>
    </source>
</reference>
<comment type="similarity">
    <text evidence="4">Belongs to the PAN1 family.</text>
</comment>
<accession>A0A2N5VNU3</accession>
<feature type="compositionally biased region" description="Pro residues" evidence="19">
    <location>
        <begin position="847"/>
        <end position="864"/>
    </location>
</feature>
<feature type="compositionally biased region" description="Low complexity" evidence="19">
    <location>
        <begin position="1102"/>
        <end position="1118"/>
    </location>
</feature>
<evidence type="ECO:0000256" key="6">
    <source>
        <dbReference type="ARBA" id="ARBA00015110"/>
    </source>
</evidence>
<comment type="subunit">
    <text evidence="5">Component of the PAN1 actin cytoskeleton-regulatory complex.</text>
</comment>
<keyword evidence="9" id="KW-0963">Cytoplasm</keyword>
<evidence type="ECO:0000259" key="20">
    <source>
        <dbReference type="PROSITE" id="PS50002"/>
    </source>
</evidence>
<comment type="subcellular location">
    <subcellularLocation>
        <location evidence="3">Cell membrane</location>
        <topology evidence="3">Peripheral membrane protein</topology>
        <orientation evidence="3">Cytoplasmic side</orientation>
    </subcellularLocation>
    <subcellularLocation>
        <location evidence="2">Cytoplasm</location>
        <location evidence="2">Cytoskeleton</location>
        <location evidence="2">Actin patch</location>
    </subcellularLocation>
    <subcellularLocation>
        <location evidence="1">Endosome membrane</location>
        <topology evidence="1">Peripheral membrane protein</topology>
        <orientation evidence="1">Cytoplasmic side</orientation>
    </subcellularLocation>
</comment>
<evidence type="ECO:0000256" key="8">
    <source>
        <dbReference type="ARBA" id="ARBA00022443"/>
    </source>
</evidence>
<dbReference type="InterPro" id="IPR000261">
    <property type="entry name" value="EH_dom"/>
</dbReference>
<dbReference type="CDD" id="cd00052">
    <property type="entry name" value="EH"/>
    <property type="match status" value="1"/>
</dbReference>
<evidence type="ECO:0000256" key="5">
    <source>
        <dbReference type="ARBA" id="ARBA00011159"/>
    </source>
</evidence>
<evidence type="ECO:0000313" key="24">
    <source>
        <dbReference type="EMBL" id="PLW51661.1"/>
    </source>
</evidence>
<dbReference type="InterPro" id="IPR013182">
    <property type="entry name" value="DUF1720"/>
</dbReference>
<evidence type="ECO:0000256" key="10">
    <source>
        <dbReference type="ARBA" id="ARBA00022583"/>
    </source>
</evidence>
<dbReference type="GO" id="GO:0030479">
    <property type="term" value="C:actin cortical patch"/>
    <property type="evidence" value="ECO:0007669"/>
    <property type="project" value="UniProtKB-SubCell"/>
</dbReference>
<proteinExistence type="inferred from homology"/>
<feature type="compositionally biased region" description="Basic and acidic residues" evidence="19">
    <location>
        <begin position="1157"/>
        <end position="1174"/>
    </location>
</feature>
<dbReference type="InterPro" id="IPR036028">
    <property type="entry name" value="SH3-like_dom_sf"/>
</dbReference>
<dbReference type="Pfam" id="PF14604">
    <property type="entry name" value="SH3_9"/>
    <property type="match status" value="2"/>
</dbReference>
<feature type="coiled-coil region" evidence="18">
    <location>
        <begin position="456"/>
        <end position="531"/>
    </location>
</feature>
<dbReference type="InterPro" id="IPR003124">
    <property type="entry name" value="WH2_dom"/>
</dbReference>
<evidence type="ECO:0000256" key="11">
    <source>
        <dbReference type="ARBA" id="ARBA00022737"/>
    </source>
</evidence>
<evidence type="ECO:0000256" key="12">
    <source>
        <dbReference type="ARBA" id="ARBA00022753"/>
    </source>
</evidence>
<feature type="domain" description="EF-hand" evidence="22">
    <location>
        <begin position="314"/>
        <end position="349"/>
    </location>
</feature>
<evidence type="ECO:0000256" key="1">
    <source>
        <dbReference type="ARBA" id="ARBA00004125"/>
    </source>
</evidence>
<keyword evidence="13 18" id="KW-0175">Coiled coil</keyword>
<sequence>MQGNYSFLQQDPRFLQQQQAAAQAQSQNFNQQQQPQQTGYIQAQQTGYVQPQQTSGFLQNQQTGYMQPHQQQQPGSFIQSQRTGFVQPQATGFAGGGMMRVQQTGMPIQPQQTSFGLQPQQTSYGLQPQQTSFGIQSQQTGFGIQSQPTGFGIQSQPTGFPGASQFNTSTQLLAQNPPSRLMTSSTPMGGITSQPTGYPMGFRGQMPALGASSQPFLSTFMPAPGAQQPIGMSNFQPSQMQFAQPTSQFSGMSLQQTFQQQNQQQIGQAEVKVPWKLSTEEKKSYDQIFRAWDQTGSGFIEGRMSTEVFAQSGLPREDLMQIWGLADVENRGKLNLAEFHVAMGLIYRRLNGNPIPSTLPPEMVPPSARDLDNSVDFLKDLLKKDNSRATGEAYAQHTLGPVRSLHGARSSPNLKKDATMYKHDELDSSTTYKSQSRHIDRRAVRHAGEDRTTADLDDIKRDLDRTDSMLESSRQRDADDSNLDHELEDLQYRIKRLQDDIEYVSRPGRRSEAGDQERRKLERELLRLRHEDLPELEAKISSRDRERRKESQAYSRQRDQRNNRNRFESNRLSDDDDLPRDSYPDRGYLRGSYDRDRDVPSRASDRGFRDTPSRASYRDTPSRASVREPRIDRDDRAYEDKRSPSSPPTSITKSPPAPPTTVPTKTMTAEEKKAFIQAEAQRRIQERLRSLGIGGGPSAPAADTSVNSRLEQEKQEAALKAAQADEQAAEREKQRQLRLEEERLSRLQADESANARSNSTAQTSDQAVLPPKANANKPVENNDLSTEEEALLKKREDALAKEKAARLSRIKQLEEEEEENRRLEQEFKEKKAMFASRATASSAPGVKKPPPPPAPRSRAPPPTSVPRSAAQVKLPPSLPPSVPSSSQAASTPQIAIGLVEEPAAPTVPPAPPAPPAPPVSQPIQAPLAPQAPPAPPVSQSIQAPPPPPPQAPPAPFLTSQAAPGAAPSTNPFHRLSSSTSSDSSAPVSFPAALSANNPFVKPLDSTPAPTAAPPAQPSFRPPPRPQDSDDEWDAAKEQDDDDDSDEEGAATARKARQGLAEALFGGIMPSRPQSAAANPPPPPAPPAPLSAPPAPAPPAAPQAPAMPSSSGAPAGRAMLLGEIQSGTRLRKAQTNDRSSSSLAGKVIGADLSSPNEPPRHHDDHDDGDDKRRSVDWMGGMAADGLRLVTPNHQSSLQAHAEEPATPKLQDQALESSVSVDARSNFDMSKTIRVRSLYPYTAEGGEDLTMDVNLVITAHPSKVDEDWLYGTIEATGSSGTFPKSYVEEIHVTWGKALYDYTPTSPDEAPLVENAQVAVVDSSDADWFKIEDHGRIGLVPAAYIELDG</sequence>
<comment type="caution">
    <text evidence="24">The sequence shown here is derived from an EMBL/GenBank/DDBJ whole genome shotgun (WGS) entry which is preliminary data.</text>
</comment>
<dbReference type="SUPFAM" id="SSF47473">
    <property type="entry name" value="EF-hand"/>
    <property type="match status" value="1"/>
</dbReference>
<dbReference type="InterPro" id="IPR001452">
    <property type="entry name" value="SH3_domain"/>
</dbReference>
<evidence type="ECO:0000313" key="25">
    <source>
        <dbReference type="Proteomes" id="UP000235392"/>
    </source>
</evidence>
<keyword evidence="8 17" id="KW-0728">SH3 domain</keyword>
<feature type="domain" description="WH2" evidence="23">
    <location>
        <begin position="1115"/>
        <end position="1132"/>
    </location>
</feature>
<keyword evidence="12" id="KW-0967">Endosome</keyword>
<feature type="compositionally biased region" description="Pro residues" evidence="19">
    <location>
        <begin position="1010"/>
        <end position="1025"/>
    </location>
</feature>
<evidence type="ECO:0000256" key="19">
    <source>
        <dbReference type="SAM" id="MobiDB-lite"/>
    </source>
</evidence>
<keyword evidence="15" id="KW-0206">Cytoskeleton</keyword>
<dbReference type="Proteomes" id="UP000235392">
    <property type="component" value="Unassembled WGS sequence"/>
</dbReference>
<feature type="compositionally biased region" description="Basic and acidic residues" evidence="19">
    <location>
        <begin position="414"/>
        <end position="426"/>
    </location>
</feature>
<dbReference type="PANTHER" id="PTHR11216">
    <property type="entry name" value="EH DOMAIN"/>
    <property type="match status" value="1"/>
</dbReference>
<feature type="compositionally biased region" description="Acidic residues" evidence="19">
    <location>
        <begin position="1028"/>
        <end position="1048"/>
    </location>
</feature>
<feature type="compositionally biased region" description="Polar residues" evidence="19">
    <location>
        <begin position="957"/>
        <end position="971"/>
    </location>
</feature>
<evidence type="ECO:0000256" key="2">
    <source>
        <dbReference type="ARBA" id="ARBA00004134"/>
    </source>
</evidence>
<feature type="compositionally biased region" description="Basic and acidic residues" evidence="19">
    <location>
        <begin position="537"/>
        <end position="643"/>
    </location>
</feature>
<protein>
    <recommendedName>
        <fullName evidence="6">Actin cytoskeleton-regulatory complex protein PAN1</fullName>
    </recommendedName>
    <alternativeName>
        <fullName evidence="7">Actin cytoskeleton-regulatory complex protein pan1</fullName>
    </alternativeName>
</protein>
<evidence type="ECO:0000256" key="7">
    <source>
        <dbReference type="ARBA" id="ARBA00020728"/>
    </source>
</evidence>
<dbReference type="SUPFAM" id="SSF50044">
    <property type="entry name" value="SH3-domain"/>
    <property type="match status" value="2"/>
</dbReference>
<dbReference type="Pfam" id="PF02205">
    <property type="entry name" value="WH2"/>
    <property type="match status" value="1"/>
</dbReference>
<dbReference type="GO" id="GO:0003779">
    <property type="term" value="F:actin binding"/>
    <property type="evidence" value="ECO:0007669"/>
    <property type="project" value="InterPro"/>
</dbReference>
<keyword evidence="11" id="KW-0677">Repeat</keyword>
<evidence type="ECO:0000256" key="4">
    <source>
        <dbReference type="ARBA" id="ARBA00009351"/>
    </source>
</evidence>
<dbReference type="Gene3D" id="1.10.238.10">
    <property type="entry name" value="EF-hand"/>
    <property type="match status" value="1"/>
</dbReference>
<dbReference type="PANTHER" id="PTHR11216:SF173">
    <property type="entry name" value="ACTIN CYTOSKELETON-REGULATORY COMPLEX PROTEIN PAN1"/>
    <property type="match status" value="1"/>
</dbReference>
<dbReference type="GO" id="GO:0005886">
    <property type="term" value="C:plasma membrane"/>
    <property type="evidence" value="ECO:0007669"/>
    <property type="project" value="TreeGrafter"/>
</dbReference>
<evidence type="ECO:0000256" key="16">
    <source>
        <dbReference type="ARBA" id="ARBA00025194"/>
    </source>
</evidence>
<dbReference type="Pfam" id="PF12763">
    <property type="entry name" value="EH"/>
    <property type="match status" value="1"/>
</dbReference>
<gene>
    <name evidence="24" type="ORF">PCASD_00510</name>
</gene>
<evidence type="ECO:0000256" key="3">
    <source>
        <dbReference type="ARBA" id="ARBA00004413"/>
    </source>
</evidence>
<keyword evidence="14" id="KW-0472">Membrane</keyword>
<feature type="compositionally biased region" description="Basic and acidic residues" evidence="19">
    <location>
        <begin position="819"/>
        <end position="832"/>
    </location>
</feature>
<dbReference type="PROSITE" id="PS50031">
    <property type="entry name" value="EH"/>
    <property type="match status" value="1"/>
</dbReference>
<dbReference type="SMART" id="SM00027">
    <property type="entry name" value="EH"/>
    <property type="match status" value="1"/>
</dbReference>
<evidence type="ECO:0000256" key="13">
    <source>
        <dbReference type="ARBA" id="ARBA00023054"/>
    </source>
</evidence>
<dbReference type="InterPro" id="IPR011992">
    <property type="entry name" value="EF-hand-dom_pair"/>
</dbReference>
<feature type="region of interest" description="Disordered" evidence="19">
    <location>
        <begin position="394"/>
        <end position="451"/>
    </location>
</feature>
<dbReference type="GO" id="GO:0006897">
    <property type="term" value="P:endocytosis"/>
    <property type="evidence" value="ECO:0007669"/>
    <property type="project" value="TreeGrafter"/>
</dbReference>
<organism evidence="24 25">
    <name type="scientific">Puccinia coronata f. sp. avenae</name>
    <dbReference type="NCBI Taxonomy" id="200324"/>
    <lineage>
        <taxon>Eukaryota</taxon>
        <taxon>Fungi</taxon>
        <taxon>Dikarya</taxon>
        <taxon>Basidiomycota</taxon>
        <taxon>Pucciniomycotina</taxon>
        <taxon>Pucciniomycetes</taxon>
        <taxon>Pucciniales</taxon>
        <taxon>Pucciniaceae</taxon>
        <taxon>Puccinia</taxon>
    </lineage>
</organism>
<feature type="compositionally biased region" description="Low complexity" evidence="19">
    <location>
        <begin position="976"/>
        <end position="988"/>
    </location>
</feature>
<dbReference type="GO" id="GO:0005768">
    <property type="term" value="C:endosome"/>
    <property type="evidence" value="ECO:0007669"/>
    <property type="project" value="UniProtKB-SubCell"/>
</dbReference>
<feature type="region of interest" description="Disordered" evidence="19">
    <location>
        <begin position="805"/>
        <end position="1174"/>
    </location>
</feature>
<evidence type="ECO:0000256" key="15">
    <source>
        <dbReference type="ARBA" id="ARBA00023212"/>
    </source>
</evidence>
<evidence type="ECO:0000256" key="18">
    <source>
        <dbReference type="SAM" id="Coils"/>
    </source>
</evidence>
<dbReference type="InterPro" id="IPR002048">
    <property type="entry name" value="EF_hand_dom"/>
</dbReference>
<keyword evidence="10" id="KW-0254">Endocytosis</keyword>
<feature type="compositionally biased region" description="Low complexity" evidence="19">
    <location>
        <begin position="883"/>
        <end position="893"/>
    </location>
</feature>
<dbReference type="PROSITE" id="PS50002">
    <property type="entry name" value="SH3"/>
    <property type="match status" value="1"/>
</dbReference>
<evidence type="ECO:0000259" key="23">
    <source>
        <dbReference type="PROSITE" id="PS51082"/>
    </source>
</evidence>
<feature type="compositionally biased region" description="Pro residues" evidence="19">
    <location>
        <begin position="905"/>
        <end position="920"/>
    </location>
</feature>
<evidence type="ECO:0000259" key="21">
    <source>
        <dbReference type="PROSITE" id="PS50031"/>
    </source>
</evidence>